<dbReference type="Proteomes" id="UP001501251">
    <property type="component" value="Unassembled WGS sequence"/>
</dbReference>
<organism evidence="2 3">
    <name type="scientific">Streptosporangium oxazolinicum</name>
    <dbReference type="NCBI Taxonomy" id="909287"/>
    <lineage>
        <taxon>Bacteria</taxon>
        <taxon>Bacillati</taxon>
        <taxon>Actinomycetota</taxon>
        <taxon>Actinomycetes</taxon>
        <taxon>Streptosporangiales</taxon>
        <taxon>Streptosporangiaceae</taxon>
        <taxon>Streptosporangium</taxon>
    </lineage>
</organism>
<comment type="caution">
    <text evidence="2">The sequence shown here is derived from an EMBL/GenBank/DDBJ whole genome shotgun (WGS) entry which is preliminary data.</text>
</comment>
<evidence type="ECO:0000256" key="1">
    <source>
        <dbReference type="SAM" id="MobiDB-lite"/>
    </source>
</evidence>
<sequence length="118" mass="12081">MVAVTDEAGDPDADSAPGVGTAVLMPATPPGDAQAPVTSTAPVTAANRAMCPDRMISTRVHYRESAFTFVTDVPVGHDHFGKVLVPPVPPVPVVALRPAGGSERGRAGSSRRSVGRPD</sequence>
<evidence type="ECO:0000313" key="2">
    <source>
        <dbReference type="EMBL" id="GAA4186781.1"/>
    </source>
</evidence>
<accession>A0ABP8ANB0</accession>
<proteinExistence type="predicted"/>
<protein>
    <submittedName>
        <fullName evidence="2">Uncharacterized protein</fullName>
    </submittedName>
</protein>
<feature type="region of interest" description="Disordered" evidence="1">
    <location>
        <begin position="1"/>
        <end position="40"/>
    </location>
</feature>
<gene>
    <name evidence="2" type="ORF">GCM10022252_19370</name>
</gene>
<dbReference type="EMBL" id="BAABAQ010000002">
    <property type="protein sequence ID" value="GAA4186781.1"/>
    <property type="molecule type" value="Genomic_DNA"/>
</dbReference>
<name>A0ABP8ANB0_9ACTN</name>
<keyword evidence="3" id="KW-1185">Reference proteome</keyword>
<feature type="region of interest" description="Disordered" evidence="1">
    <location>
        <begin position="96"/>
        <end position="118"/>
    </location>
</feature>
<reference evidence="3" key="1">
    <citation type="journal article" date="2019" name="Int. J. Syst. Evol. Microbiol.">
        <title>The Global Catalogue of Microorganisms (GCM) 10K type strain sequencing project: providing services to taxonomists for standard genome sequencing and annotation.</title>
        <authorList>
            <consortium name="The Broad Institute Genomics Platform"/>
            <consortium name="The Broad Institute Genome Sequencing Center for Infectious Disease"/>
            <person name="Wu L."/>
            <person name="Ma J."/>
        </authorList>
    </citation>
    <scope>NUCLEOTIDE SEQUENCE [LARGE SCALE GENOMIC DNA]</scope>
    <source>
        <strain evidence="3">JCM 17388</strain>
    </source>
</reference>
<evidence type="ECO:0000313" key="3">
    <source>
        <dbReference type="Proteomes" id="UP001501251"/>
    </source>
</evidence>